<protein>
    <submittedName>
        <fullName evidence="2">Aminomethyltransferase GcvT-like protein</fullName>
    </submittedName>
</protein>
<dbReference type="eggNOG" id="COG0354">
    <property type="taxonomic scope" value="Bacteria"/>
</dbReference>
<dbReference type="EMBL" id="CP000552">
    <property type="protein sequence ID" value="ABM71518.1"/>
    <property type="molecule type" value="Genomic_DNA"/>
</dbReference>
<dbReference type="GO" id="GO:0016226">
    <property type="term" value="P:iron-sulfur cluster assembly"/>
    <property type="evidence" value="ECO:0007669"/>
    <property type="project" value="TreeGrafter"/>
</dbReference>
<dbReference type="Proteomes" id="UP000001589">
    <property type="component" value="Chromosome"/>
</dbReference>
<keyword evidence="2" id="KW-0808">Transferase</keyword>
<dbReference type="InterPro" id="IPR027266">
    <property type="entry name" value="TrmE/GcvT-like"/>
</dbReference>
<dbReference type="InterPro" id="IPR017703">
    <property type="entry name" value="YgfZ/GCV_T_CS"/>
</dbReference>
<keyword evidence="2" id="KW-0489">Methyltransferase</keyword>
<accession>A2BUQ7</accession>
<proteinExistence type="predicted"/>
<name>A2BUQ7_PROM5</name>
<dbReference type="RefSeq" id="WP_011819627.1">
    <property type="nucleotide sequence ID" value="NC_008817.1"/>
</dbReference>
<dbReference type="NCBIfam" id="TIGR03317">
    <property type="entry name" value="ygfZ_signature"/>
    <property type="match status" value="1"/>
</dbReference>
<dbReference type="HOGENOM" id="CLU_007884_6_3_3"/>
<dbReference type="GO" id="GO:0008168">
    <property type="term" value="F:methyltransferase activity"/>
    <property type="evidence" value="ECO:0007669"/>
    <property type="project" value="UniProtKB-KW"/>
</dbReference>
<reference evidence="2 3" key="1">
    <citation type="journal article" date="2007" name="PLoS Genet.">
        <title>Patterns and implications of gene gain and loss in the evolution of Prochlorococcus.</title>
        <authorList>
            <person name="Kettler G.C."/>
            <person name="Martiny A.C."/>
            <person name="Huang K."/>
            <person name="Zucker J."/>
            <person name="Coleman M.L."/>
            <person name="Rodrigue S."/>
            <person name="Chen F."/>
            <person name="Lapidus A."/>
            <person name="Ferriera S."/>
            <person name="Johnson J."/>
            <person name="Steglich C."/>
            <person name="Church G.M."/>
            <person name="Richardson P."/>
            <person name="Chisholm S.W."/>
        </authorList>
    </citation>
    <scope>NUCLEOTIDE SEQUENCE [LARGE SCALE GENOMIC DNA]</scope>
    <source>
        <strain evidence="2 3">MIT 9515</strain>
    </source>
</reference>
<gene>
    <name evidence="2" type="ordered locus">P9515_03091</name>
</gene>
<dbReference type="Gene3D" id="3.30.1360.120">
    <property type="entry name" value="Probable tRNA modification gtpase trme, domain 1"/>
    <property type="match status" value="2"/>
</dbReference>
<evidence type="ECO:0000256" key="1">
    <source>
        <dbReference type="ARBA" id="ARBA00022946"/>
    </source>
</evidence>
<dbReference type="PIRSF" id="PIRSF006487">
    <property type="entry name" value="GcvT"/>
    <property type="match status" value="1"/>
</dbReference>
<organism evidence="2 3">
    <name type="scientific">Prochlorococcus marinus (strain MIT 9515)</name>
    <dbReference type="NCBI Taxonomy" id="167542"/>
    <lineage>
        <taxon>Bacteria</taxon>
        <taxon>Bacillati</taxon>
        <taxon>Cyanobacteriota</taxon>
        <taxon>Cyanophyceae</taxon>
        <taxon>Synechococcales</taxon>
        <taxon>Prochlorococcaceae</taxon>
        <taxon>Prochlorococcus</taxon>
    </lineage>
</organism>
<evidence type="ECO:0000313" key="3">
    <source>
        <dbReference type="Proteomes" id="UP000001589"/>
    </source>
</evidence>
<sequence length="282" mass="32352">MSKINVKKDQIWLEKFDCFSITGKDSKRFLNGITTGNIVNLNNNVLQTCWLSPNGILKSLLEINCLENKLDVIVFVGNTSEIRKYFNEIIFPSDDVLLSDTFSINRLQHVDDINSWRVTQPIFFHNKDKEYAFYNNNPNLMNTNDLQSWKINQAIPSLDSEINGKNNPLELGLADLVDFNKGCYLGQETMSKIRNVSSLKQEIRVWTAKDRVINIESDSKKIYNNQNKEKTVGYITSIYKSDSLTTKGLALIKRKYLDKENSFFSDKFGQISIDKSVGSTFL</sequence>
<dbReference type="STRING" id="167542.P9515_03091"/>
<dbReference type="GeneID" id="60200434"/>
<dbReference type="AlphaFoldDB" id="A2BUQ7"/>
<dbReference type="OrthoDB" id="9796287at2"/>
<dbReference type="KEGG" id="pmc:P9515_03091"/>
<evidence type="ECO:0000313" key="2">
    <source>
        <dbReference type="EMBL" id="ABM71518.1"/>
    </source>
</evidence>
<dbReference type="PANTHER" id="PTHR22602:SF0">
    <property type="entry name" value="TRANSFERASE CAF17, MITOCHONDRIAL-RELATED"/>
    <property type="match status" value="1"/>
</dbReference>
<dbReference type="InterPro" id="IPR045179">
    <property type="entry name" value="YgfZ/GcvT"/>
</dbReference>
<keyword evidence="1" id="KW-0809">Transit peptide</keyword>
<dbReference type="SUPFAM" id="SSF103025">
    <property type="entry name" value="Folate-binding domain"/>
    <property type="match status" value="1"/>
</dbReference>
<dbReference type="GO" id="GO:0032259">
    <property type="term" value="P:methylation"/>
    <property type="evidence" value="ECO:0007669"/>
    <property type="project" value="UniProtKB-KW"/>
</dbReference>
<dbReference type="PANTHER" id="PTHR22602">
    <property type="entry name" value="TRANSFERASE CAF17, MITOCHONDRIAL-RELATED"/>
    <property type="match status" value="1"/>
</dbReference>